<name>F8PJH3_SERL3</name>
<proteinExistence type="predicted"/>
<dbReference type="InParanoid" id="F8PJH3"/>
<evidence type="ECO:0000256" key="1">
    <source>
        <dbReference type="SAM" id="MobiDB-lite"/>
    </source>
</evidence>
<gene>
    <name evidence="2" type="ORF">SERLA73DRAFT_69892</name>
</gene>
<organism evidence="3">
    <name type="scientific">Serpula lacrymans var. lacrymans (strain S7.3)</name>
    <name type="common">Dry rot fungus</name>
    <dbReference type="NCBI Taxonomy" id="936435"/>
    <lineage>
        <taxon>Eukaryota</taxon>
        <taxon>Fungi</taxon>
        <taxon>Dikarya</taxon>
        <taxon>Basidiomycota</taxon>
        <taxon>Agaricomycotina</taxon>
        <taxon>Agaricomycetes</taxon>
        <taxon>Agaricomycetidae</taxon>
        <taxon>Boletales</taxon>
        <taxon>Coniophorineae</taxon>
        <taxon>Serpulaceae</taxon>
        <taxon>Serpula</taxon>
    </lineage>
</organism>
<protein>
    <submittedName>
        <fullName evidence="2">Uncharacterized protein</fullName>
    </submittedName>
</protein>
<dbReference type="Proteomes" id="UP000008063">
    <property type="component" value="Unassembled WGS sequence"/>
</dbReference>
<accession>F8PJH3</accession>
<feature type="region of interest" description="Disordered" evidence="1">
    <location>
        <begin position="1"/>
        <end position="42"/>
    </location>
</feature>
<reference evidence="3" key="1">
    <citation type="journal article" date="2011" name="Science">
        <title>The plant cell wall-decomposing machinery underlies the functional diversity of forest fungi.</title>
        <authorList>
            <person name="Eastwood D.C."/>
            <person name="Floudas D."/>
            <person name="Binder M."/>
            <person name="Majcherczyk A."/>
            <person name="Schneider P."/>
            <person name="Aerts A."/>
            <person name="Asiegbu F.O."/>
            <person name="Baker S.E."/>
            <person name="Barry K."/>
            <person name="Bendiksby M."/>
            <person name="Blumentritt M."/>
            <person name="Coutinho P.M."/>
            <person name="Cullen D."/>
            <person name="de Vries R.P."/>
            <person name="Gathman A."/>
            <person name="Goodell B."/>
            <person name="Henrissat B."/>
            <person name="Ihrmark K."/>
            <person name="Kauserud H."/>
            <person name="Kohler A."/>
            <person name="LaButti K."/>
            <person name="Lapidus A."/>
            <person name="Lavin J.L."/>
            <person name="Lee Y.-H."/>
            <person name="Lindquist E."/>
            <person name="Lilly W."/>
            <person name="Lucas S."/>
            <person name="Morin E."/>
            <person name="Murat C."/>
            <person name="Oguiza J.A."/>
            <person name="Park J."/>
            <person name="Pisabarro A.G."/>
            <person name="Riley R."/>
            <person name="Rosling A."/>
            <person name="Salamov A."/>
            <person name="Schmidt O."/>
            <person name="Schmutz J."/>
            <person name="Skrede I."/>
            <person name="Stenlid J."/>
            <person name="Wiebenga A."/>
            <person name="Xie X."/>
            <person name="Kuees U."/>
            <person name="Hibbett D.S."/>
            <person name="Hoffmeister D."/>
            <person name="Hoegberg N."/>
            <person name="Martin F."/>
            <person name="Grigoriev I.V."/>
            <person name="Watkinson S.C."/>
        </authorList>
    </citation>
    <scope>NUCLEOTIDE SEQUENCE [LARGE SCALE GENOMIC DNA]</scope>
    <source>
        <strain evidence="3">strain S7.3</strain>
    </source>
</reference>
<dbReference type="AlphaFoldDB" id="F8PJH3"/>
<dbReference type="EMBL" id="GL945475">
    <property type="protein sequence ID" value="EGO04111.1"/>
    <property type="molecule type" value="Genomic_DNA"/>
</dbReference>
<evidence type="ECO:0000313" key="3">
    <source>
        <dbReference type="Proteomes" id="UP000008063"/>
    </source>
</evidence>
<dbReference type="HOGENOM" id="CLU_2741594_0_0_1"/>
<evidence type="ECO:0000313" key="2">
    <source>
        <dbReference type="EMBL" id="EGO04111.1"/>
    </source>
</evidence>
<sequence length="71" mass="7802">MSAVSAPFQTFRPGSYVSSPLAPSARNPINAQSRPLKSSVSAKPVKLIEPPKNFKTTFVLNLTQEEFSRHD</sequence>
<dbReference type="OrthoDB" id="3255301at2759"/>
<keyword evidence="3" id="KW-1185">Reference proteome</keyword>
<feature type="compositionally biased region" description="Polar residues" evidence="1">
    <location>
        <begin position="27"/>
        <end position="41"/>
    </location>
</feature>